<evidence type="ECO:0000313" key="1">
    <source>
        <dbReference type="EMBL" id="KAJ9088963.1"/>
    </source>
</evidence>
<dbReference type="Proteomes" id="UP001165960">
    <property type="component" value="Unassembled WGS sequence"/>
</dbReference>
<comment type="caution">
    <text evidence="1">The sequence shown here is derived from an EMBL/GenBank/DDBJ whole genome shotgun (WGS) entry which is preliminary data.</text>
</comment>
<name>A0ACC2UQ77_9FUNG</name>
<gene>
    <name evidence="1" type="ORF">DSO57_1017743</name>
</gene>
<reference evidence="1" key="1">
    <citation type="submission" date="2022-04" db="EMBL/GenBank/DDBJ databases">
        <title>Genome of the entomopathogenic fungus Entomophthora muscae.</title>
        <authorList>
            <person name="Elya C."/>
            <person name="Lovett B.R."/>
            <person name="Lee E."/>
            <person name="Macias A.M."/>
            <person name="Hajek A.E."/>
            <person name="De Bivort B.L."/>
            <person name="Kasson M.T."/>
            <person name="De Fine Licht H.H."/>
            <person name="Stajich J.E."/>
        </authorList>
    </citation>
    <scope>NUCLEOTIDE SEQUENCE</scope>
    <source>
        <strain evidence="1">Berkeley</strain>
    </source>
</reference>
<evidence type="ECO:0000313" key="2">
    <source>
        <dbReference type="Proteomes" id="UP001165960"/>
    </source>
</evidence>
<organism evidence="1 2">
    <name type="scientific">Entomophthora muscae</name>
    <dbReference type="NCBI Taxonomy" id="34485"/>
    <lineage>
        <taxon>Eukaryota</taxon>
        <taxon>Fungi</taxon>
        <taxon>Fungi incertae sedis</taxon>
        <taxon>Zoopagomycota</taxon>
        <taxon>Entomophthoromycotina</taxon>
        <taxon>Entomophthoromycetes</taxon>
        <taxon>Entomophthorales</taxon>
        <taxon>Entomophthoraceae</taxon>
        <taxon>Entomophthora</taxon>
    </lineage>
</organism>
<dbReference type="EMBL" id="QTSX02000075">
    <property type="protein sequence ID" value="KAJ9088963.1"/>
    <property type="molecule type" value="Genomic_DNA"/>
</dbReference>
<accession>A0ACC2UQ77</accession>
<sequence length="87" mass="10109">MSSNNPPREAASSPFNPLDLLKAIATQNIPFFDGTDLPNWLNHFELYSKKHRVKQGDRFEEREKLLLGRQQRPCQHFVDMATVDLKL</sequence>
<keyword evidence="2" id="KW-1185">Reference proteome</keyword>
<protein>
    <submittedName>
        <fullName evidence="1">Uncharacterized protein</fullName>
    </submittedName>
</protein>
<proteinExistence type="predicted"/>